<evidence type="ECO:0000313" key="3">
    <source>
        <dbReference type="Proteomes" id="UP001365128"/>
    </source>
</evidence>
<accession>A0ABR1M8R0</accession>
<gene>
    <name evidence="2" type="ORF">IWX46DRAFT_147883</name>
</gene>
<evidence type="ECO:0000256" key="1">
    <source>
        <dbReference type="SAM" id="MobiDB-lite"/>
    </source>
</evidence>
<sequence length="477" mass="53419">MPPRFPLRCKLHGNFQHHVLKNSSRCRLRRKFSSTSAASTSADTSADTNATTTTPYVKDERQTWRVREDGKRKLPVPPILDPIAISQRDRWIEPKKPAAKPADQTPFQKKLYKNAFAHMLSSPVRKDRKLGVSIPSSYLVPLRPLRNPSTDEMWLLPRPNLTPTKAAGSFNAWALARQAHLRALGNTKKGAWRGLTASEQGELLGQGDSQRRGEAVWRADMDDLILRLMRNLLVRQLQYGFSKPRGGGVISRLWEDPHKPYVPYDGSESTLLAMEKEREEAATRRSLTEQLSLHDPPAALLFLRSLTPLSAQPFDQVADQINRCDNLVDRLVNHKNYILNHFHPNFKPGPYSKWAYANVVSPRLIPHVRIGRTRPAVVRWTPQAPEAPKVPEVPEAAEAAQPSSPAADKNRARSHLVPVYSLPDLLGGDDDVVSTLLGGEQGERLWGREAVLLKAGPGAIGAMMALERLRAYVEVPW</sequence>
<feature type="compositionally biased region" description="Low complexity" evidence="1">
    <location>
        <begin position="393"/>
        <end position="407"/>
    </location>
</feature>
<keyword evidence="3" id="KW-1185">Reference proteome</keyword>
<feature type="compositionally biased region" description="Low complexity" evidence="1">
    <location>
        <begin position="34"/>
        <end position="54"/>
    </location>
</feature>
<protein>
    <submittedName>
        <fullName evidence="2">Uncharacterized protein</fullName>
    </submittedName>
</protein>
<evidence type="ECO:0000313" key="2">
    <source>
        <dbReference type="EMBL" id="KAK7543481.1"/>
    </source>
</evidence>
<proteinExistence type="predicted"/>
<feature type="region of interest" description="Disordered" evidence="1">
    <location>
        <begin position="34"/>
        <end position="58"/>
    </location>
</feature>
<name>A0ABR1M8R0_9PEZI</name>
<organism evidence="2 3">
    <name type="scientific">Phyllosticta citricarpa</name>
    <dbReference type="NCBI Taxonomy" id="55181"/>
    <lineage>
        <taxon>Eukaryota</taxon>
        <taxon>Fungi</taxon>
        <taxon>Dikarya</taxon>
        <taxon>Ascomycota</taxon>
        <taxon>Pezizomycotina</taxon>
        <taxon>Dothideomycetes</taxon>
        <taxon>Dothideomycetes incertae sedis</taxon>
        <taxon>Botryosphaeriales</taxon>
        <taxon>Phyllostictaceae</taxon>
        <taxon>Phyllosticta</taxon>
    </lineage>
</organism>
<dbReference type="EMBL" id="JBBPDW010000020">
    <property type="protein sequence ID" value="KAK7543481.1"/>
    <property type="molecule type" value="Genomic_DNA"/>
</dbReference>
<reference evidence="2 3" key="1">
    <citation type="submission" date="2024-04" db="EMBL/GenBank/DDBJ databases">
        <title>Phyllosticta paracitricarpa is synonymous to the EU quarantine fungus P. citricarpa based on phylogenomic analyses.</title>
        <authorList>
            <consortium name="Lawrence Berkeley National Laboratory"/>
            <person name="Van Ingen-Buijs V.A."/>
            <person name="Van Westerhoven A.C."/>
            <person name="Haridas S."/>
            <person name="Skiadas P."/>
            <person name="Martin F."/>
            <person name="Groenewald J.Z."/>
            <person name="Crous P.W."/>
            <person name="Seidl M.F."/>
        </authorList>
    </citation>
    <scope>NUCLEOTIDE SEQUENCE [LARGE SCALE GENOMIC DNA]</scope>
    <source>
        <strain evidence="2 3">CBS 122670</strain>
    </source>
</reference>
<comment type="caution">
    <text evidence="2">The sequence shown here is derived from an EMBL/GenBank/DDBJ whole genome shotgun (WGS) entry which is preliminary data.</text>
</comment>
<dbReference type="Proteomes" id="UP001365128">
    <property type="component" value="Unassembled WGS sequence"/>
</dbReference>
<feature type="region of interest" description="Disordered" evidence="1">
    <location>
        <begin position="386"/>
        <end position="412"/>
    </location>
</feature>